<organism evidence="3 4">
    <name type="scientific">Intoshia linei</name>
    <dbReference type="NCBI Taxonomy" id="1819745"/>
    <lineage>
        <taxon>Eukaryota</taxon>
        <taxon>Metazoa</taxon>
        <taxon>Spiralia</taxon>
        <taxon>Lophotrochozoa</taxon>
        <taxon>Mesozoa</taxon>
        <taxon>Orthonectida</taxon>
        <taxon>Rhopaluridae</taxon>
        <taxon>Intoshia</taxon>
    </lineage>
</organism>
<dbReference type="InterPro" id="IPR036392">
    <property type="entry name" value="PLAT/LH2_dom_sf"/>
</dbReference>
<comment type="caution">
    <text evidence="3">The sequence shown here is derived from an EMBL/GenBank/DDBJ whole genome shotgun (WGS) entry which is preliminary data.</text>
</comment>
<reference evidence="3 4" key="1">
    <citation type="submission" date="2016-04" db="EMBL/GenBank/DDBJ databases">
        <title>The genome of Intoshia linei affirms orthonectids as highly simplified spiralians.</title>
        <authorList>
            <person name="Mikhailov K.V."/>
            <person name="Slusarev G.S."/>
            <person name="Nikitin M.A."/>
            <person name="Logacheva M.D."/>
            <person name="Penin A."/>
            <person name="Aleoshin V."/>
            <person name="Panchin Y.V."/>
        </authorList>
    </citation>
    <scope>NUCLEOTIDE SEQUENCE [LARGE SCALE GENOMIC DNA]</scope>
    <source>
        <strain evidence="3">Intl2013</strain>
        <tissue evidence="3">Whole animal</tissue>
    </source>
</reference>
<dbReference type="Pfam" id="PF01477">
    <property type="entry name" value="PLAT"/>
    <property type="match status" value="1"/>
</dbReference>
<dbReference type="EMBL" id="LWCA01001844">
    <property type="protein sequence ID" value="OAF64428.1"/>
    <property type="molecule type" value="Genomic_DNA"/>
</dbReference>
<protein>
    <recommendedName>
        <fullName evidence="2">PLAT domain-containing protein</fullName>
    </recommendedName>
</protein>
<proteinExistence type="predicted"/>
<dbReference type="PROSITE" id="PS50095">
    <property type="entry name" value="PLAT"/>
    <property type="match status" value="1"/>
</dbReference>
<keyword evidence="4" id="KW-1185">Reference proteome</keyword>
<evidence type="ECO:0000313" key="3">
    <source>
        <dbReference type="EMBL" id="OAF64428.1"/>
    </source>
</evidence>
<accession>A0A177AR06</accession>
<feature type="domain" description="PLAT" evidence="2">
    <location>
        <begin position="1"/>
        <end position="97"/>
    </location>
</feature>
<dbReference type="AlphaFoldDB" id="A0A177AR06"/>
<gene>
    <name evidence="3" type="ORF">A3Q56_07861</name>
</gene>
<dbReference type="InterPro" id="IPR001024">
    <property type="entry name" value="PLAT/LH2_dom"/>
</dbReference>
<name>A0A177AR06_9BILA</name>
<evidence type="ECO:0000313" key="4">
    <source>
        <dbReference type="Proteomes" id="UP000078046"/>
    </source>
</evidence>
<sequence length="97" mass="11348">MFGAGTDRNISIHLNGEYCNTLKFRLYKSLTKSCLIKNKFEISSLERFEMEHDFVGNIYKAKLFKETNLTAMEDWYVEYVQIIVPSSGKIYTFNINS</sequence>
<dbReference type="Gene3D" id="2.40.180.10">
    <property type="entry name" value="Catalase core domain"/>
    <property type="match status" value="1"/>
</dbReference>
<evidence type="ECO:0000259" key="2">
    <source>
        <dbReference type="PROSITE" id="PS50095"/>
    </source>
</evidence>
<dbReference type="Proteomes" id="UP000078046">
    <property type="component" value="Unassembled WGS sequence"/>
</dbReference>
<evidence type="ECO:0000256" key="1">
    <source>
        <dbReference type="PROSITE-ProRule" id="PRU00152"/>
    </source>
</evidence>
<dbReference type="SUPFAM" id="SSF49723">
    <property type="entry name" value="Lipase/lipooxygenase domain (PLAT/LH2 domain)"/>
    <property type="match status" value="1"/>
</dbReference>
<comment type="caution">
    <text evidence="1">Lacks conserved residue(s) required for the propagation of feature annotation.</text>
</comment>